<proteinExistence type="inferred from homology"/>
<dbReference type="CDD" id="cd07103">
    <property type="entry name" value="ALDH_F5_SSADH_GabD"/>
    <property type="match status" value="1"/>
</dbReference>
<dbReference type="EC" id="1.2.1.-" evidence="6"/>
<name>A0ABW8H0G6_9GAMM</name>
<protein>
    <submittedName>
        <fullName evidence="6">NAD-dependent succinate-semialdehyde dehydrogenase</fullName>
        <ecNumber evidence="6">1.2.1.-</ecNumber>
    </submittedName>
</protein>
<dbReference type="EMBL" id="JBIXLB010000008">
    <property type="protein sequence ID" value="MFJ5514528.1"/>
    <property type="molecule type" value="Genomic_DNA"/>
</dbReference>
<gene>
    <name evidence="6" type="ORF">ACIPUH_17210</name>
</gene>
<dbReference type="Pfam" id="PF00171">
    <property type="entry name" value="Aldedh"/>
    <property type="match status" value="1"/>
</dbReference>
<accession>A0ABW8H0G6</accession>
<feature type="active site" evidence="3">
    <location>
        <position position="256"/>
    </location>
</feature>
<dbReference type="InterPro" id="IPR010102">
    <property type="entry name" value="Succ_semiAld_DH"/>
</dbReference>
<dbReference type="SUPFAM" id="SSF53720">
    <property type="entry name" value="ALDH-like"/>
    <property type="match status" value="1"/>
</dbReference>
<dbReference type="InterPro" id="IPR016161">
    <property type="entry name" value="Ald_DH/histidinol_DH"/>
</dbReference>
<evidence type="ECO:0000313" key="7">
    <source>
        <dbReference type="Proteomes" id="UP001617702"/>
    </source>
</evidence>
<dbReference type="InterPro" id="IPR015590">
    <property type="entry name" value="Aldehyde_DH_dom"/>
</dbReference>
<dbReference type="GO" id="GO:0016491">
    <property type="term" value="F:oxidoreductase activity"/>
    <property type="evidence" value="ECO:0007669"/>
    <property type="project" value="UniProtKB-KW"/>
</dbReference>
<comment type="caution">
    <text evidence="6">The sequence shown here is derived from an EMBL/GenBank/DDBJ whole genome shotgun (WGS) entry which is preliminary data.</text>
</comment>
<dbReference type="PANTHER" id="PTHR43353">
    <property type="entry name" value="SUCCINATE-SEMIALDEHYDE DEHYDROGENASE, MITOCHONDRIAL"/>
    <property type="match status" value="1"/>
</dbReference>
<dbReference type="PANTHER" id="PTHR43353:SF5">
    <property type="entry name" value="SUCCINATE-SEMIALDEHYDE DEHYDROGENASE, MITOCHONDRIAL"/>
    <property type="match status" value="1"/>
</dbReference>
<keyword evidence="2 4" id="KW-0560">Oxidoreductase</keyword>
<dbReference type="RefSeq" id="WP_400355380.1">
    <property type="nucleotide sequence ID" value="NZ_JBIXLA010000007.1"/>
</dbReference>
<evidence type="ECO:0000313" key="6">
    <source>
        <dbReference type="EMBL" id="MFJ5514528.1"/>
    </source>
</evidence>
<evidence type="ECO:0000256" key="2">
    <source>
        <dbReference type="ARBA" id="ARBA00023002"/>
    </source>
</evidence>
<dbReference type="InterPro" id="IPR029510">
    <property type="entry name" value="Ald_DH_CS_GLU"/>
</dbReference>
<organism evidence="6 7">
    <name type="scientific">Pectobacterium jejuense</name>
    <dbReference type="NCBI Taxonomy" id="2974022"/>
    <lineage>
        <taxon>Bacteria</taxon>
        <taxon>Pseudomonadati</taxon>
        <taxon>Pseudomonadota</taxon>
        <taxon>Gammaproteobacteria</taxon>
        <taxon>Enterobacterales</taxon>
        <taxon>Pectobacteriaceae</taxon>
        <taxon>Pectobacterium</taxon>
    </lineage>
</organism>
<dbReference type="InterPro" id="IPR050740">
    <property type="entry name" value="Aldehyde_DH_Superfamily"/>
</dbReference>
<evidence type="ECO:0000256" key="3">
    <source>
        <dbReference type="PROSITE-ProRule" id="PRU10007"/>
    </source>
</evidence>
<evidence type="ECO:0000256" key="4">
    <source>
        <dbReference type="RuleBase" id="RU003345"/>
    </source>
</evidence>
<feature type="domain" description="Aldehyde dehydrogenase" evidence="5">
    <location>
        <begin position="24"/>
        <end position="478"/>
    </location>
</feature>
<dbReference type="Gene3D" id="3.40.309.10">
    <property type="entry name" value="Aldehyde Dehydrogenase, Chain A, domain 2"/>
    <property type="match status" value="1"/>
</dbReference>
<dbReference type="PROSITE" id="PS00687">
    <property type="entry name" value="ALDEHYDE_DEHYDR_GLU"/>
    <property type="match status" value="1"/>
</dbReference>
<dbReference type="InterPro" id="IPR016163">
    <property type="entry name" value="Ald_DH_C"/>
</dbReference>
<dbReference type="Proteomes" id="UP001617702">
    <property type="component" value="Unassembled WGS sequence"/>
</dbReference>
<evidence type="ECO:0000259" key="5">
    <source>
        <dbReference type="Pfam" id="PF00171"/>
    </source>
</evidence>
<sequence>MSGQNLQNHELFKTGYFAAGKWQQSGATFEVVNPATGESIASVAKAGKKETQAAIDAAYAAFPAWKRKTAKERSEILYRWYELILENKRYLAELMTAEQGKPVQEAEGEVVYAANFIQWFAEQGKRANGEIIPPAKPGSKIYATREPVGVVVAITPWNFPLAMLTRKLGPALAAGCTGVIKPANNTPLSAFALLALAQQAGVPDGVLNGVAGDTQAISDTVMASDKVRKISFTGSTEVGKTLVRNAAETMKKVSMELGGNAPYIVFDDADIQAAVKGAIANRFRNAGQVCVSANRFYIQDGVYDEFVSLLAEEVKKLKVGNGMDDGVVLGPLIDDAAVEKVEKHVNDAVEKGGRALVGGKRHKLGHSFFEPTVIVDANEAMLLAQEETFGPVAPCFRFKTEEEVIQRANNTPFGLAAYFYSQNLQRVFRVAEALESGMVGINECAVSTELAPFGGVKESGLGREGSVLGLDEFLEVKTWHLGGL</sequence>
<comment type="similarity">
    <text evidence="1 4">Belongs to the aldehyde dehydrogenase family.</text>
</comment>
<reference evidence="6 7" key="1">
    <citation type="submission" date="2024-10" db="EMBL/GenBank/DDBJ databases">
        <authorList>
            <person name="Lu C.-H."/>
        </authorList>
    </citation>
    <scope>NUCLEOTIDE SEQUENCE [LARGE SCALE GENOMIC DNA]</scope>
    <source>
        <strain evidence="6 7">22LXZD03-01</strain>
    </source>
</reference>
<dbReference type="InterPro" id="IPR016162">
    <property type="entry name" value="Ald_DH_N"/>
</dbReference>
<dbReference type="NCBIfam" id="TIGR01780">
    <property type="entry name" value="SSADH"/>
    <property type="match status" value="1"/>
</dbReference>
<evidence type="ECO:0000256" key="1">
    <source>
        <dbReference type="ARBA" id="ARBA00009986"/>
    </source>
</evidence>
<keyword evidence="7" id="KW-1185">Reference proteome</keyword>
<dbReference type="Gene3D" id="3.40.605.10">
    <property type="entry name" value="Aldehyde Dehydrogenase, Chain A, domain 1"/>
    <property type="match status" value="1"/>
</dbReference>